<dbReference type="PANTHER" id="PTHR36713:SF1">
    <property type="entry name" value="OS09G0344700 PROTEIN"/>
    <property type="match status" value="1"/>
</dbReference>
<dbReference type="EnsemblPlants" id="ONIVA09G05680.1">
    <property type="protein sequence ID" value="ONIVA09G05680.1"/>
    <property type="gene ID" value="ONIVA09G05680"/>
</dbReference>
<evidence type="ECO:0000313" key="3">
    <source>
        <dbReference type="Proteomes" id="UP000006591"/>
    </source>
</evidence>
<feature type="region of interest" description="Disordered" evidence="1">
    <location>
        <begin position="1"/>
        <end position="25"/>
    </location>
</feature>
<evidence type="ECO:0000256" key="1">
    <source>
        <dbReference type="SAM" id="MobiDB-lite"/>
    </source>
</evidence>
<dbReference type="eggNOG" id="ENOG502S57A">
    <property type="taxonomic scope" value="Eukaryota"/>
</dbReference>
<feature type="region of interest" description="Disordered" evidence="1">
    <location>
        <begin position="52"/>
        <end position="89"/>
    </location>
</feature>
<dbReference type="Gramene" id="ONIVA09G05680.1">
    <property type="protein sequence ID" value="ONIVA09G05680.1"/>
    <property type="gene ID" value="ONIVA09G05680"/>
</dbReference>
<keyword evidence="3" id="KW-1185">Reference proteome</keyword>
<dbReference type="OMA" id="QCVKTPS"/>
<dbReference type="PANTHER" id="PTHR36713">
    <property type="entry name" value="OS09G0344700 PROTEIN"/>
    <property type="match status" value="1"/>
</dbReference>
<feature type="compositionally biased region" description="Acidic residues" evidence="1">
    <location>
        <begin position="55"/>
        <end position="65"/>
    </location>
</feature>
<organism evidence="2">
    <name type="scientific">Oryza nivara</name>
    <name type="common">Indian wild rice</name>
    <name type="synonym">Oryza sativa f. spontanea</name>
    <dbReference type="NCBI Taxonomy" id="4536"/>
    <lineage>
        <taxon>Eukaryota</taxon>
        <taxon>Viridiplantae</taxon>
        <taxon>Streptophyta</taxon>
        <taxon>Embryophyta</taxon>
        <taxon>Tracheophyta</taxon>
        <taxon>Spermatophyta</taxon>
        <taxon>Magnoliopsida</taxon>
        <taxon>Liliopsida</taxon>
        <taxon>Poales</taxon>
        <taxon>Poaceae</taxon>
        <taxon>BOP clade</taxon>
        <taxon>Oryzoideae</taxon>
        <taxon>Oryzeae</taxon>
        <taxon>Oryzinae</taxon>
        <taxon>Oryza</taxon>
    </lineage>
</organism>
<name>A0A0E0IHY5_ORYNI</name>
<dbReference type="HOGENOM" id="CLU_110016_0_0_1"/>
<dbReference type="STRING" id="4536.A0A0E0IHY5"/>
<reference evidence="2" key="2">
    <citation type="submission" date="2018-04" db="EMBL/GenBank/DDBJ databases">
        <title>OnivRS2 (Oryza nivara Reference Sequence Version 2).</title>
        <authorList>
            <person name="Zhang J."/>
            <person name="Kudrna D."/>
            <person name="Lee S."/>
            <person name="Talag J."/>
            <person name="Rajasekar S."/>
            <person name="Welchert J."/>
            <person name="Hsing Y.-I."/>
            <person name="Wing R.A."/>
        </authorList>
    </citation>
    <scope>NUCLEOTIDE SEQUENCE [LARGE SCALE GENOMIC DNA]</scope>
    <source>
        <strain evidence="2">SL10</strain>
    </source>
</reference>
<dbReference type="Proteomes" id="UP000006591">
    <property type="component" value="Chromosome 9"/>
</dbReference>
<evidence type="ECO:0000313" key="2">
    <source>
        <dbReference type="EnsemblPlants" id="ONIVA09G05680.1"/>
    </source>
</evidence>
<proteinExistence type="predicted"/>
<accession>A0A0E0IHY5</accession>
<dbReference type="AlphaFoldDB" id="A0A0E0IHY5"/>
<sequence length="187" mass="18790">MADEGELLAGGEPVRPPRLEDAGLEDCALPPESIAEAFSLAAMAVSSRLTHFSLSDDDDDDDEDLLLPPRGGGAGGCVEDSGPTCGDIPDALVGVGGDRGSGADEVVVVGGGAGEGGDEVVVGGRGDEEDRVVVVGEERGEKLGSDNGCVEGIREGIADSDRGEGNGEEGKEVVVGVEKAILVEDFA</sequence>
<reference evidence="2" key="1">
    <citation type="submission" date="2015-04" db="UniProtKB">
        <authorList>
            <consortium name="EnsemblPlants"/>
        </authorList>
    </citation>
    <scope>IDENTIFICATION</scope>
    <source>
        <strain evidence="2">SL10</strain>
    </source>
</reference>
<protein>
    <submittedName>
        <fullName evidence="2">Uncharacterized protein</fullName>
    </submittedName>
</protein>